<name>A0A0P6XFB2_9CHLR</name>
<dbReference type="InterPro" id="IPR012947">
    <property type="entry name" value="tRNA_SAD"/>
</dbReference>
<keyword evidence="5 13" id="KW-0547">Nucleotide-binding</keyword>
<dbReference type="Gene3D" id="2.40.30.130">
    <property type="match status" value="1"/>
</dbReference>
<comment type="subcellular location">
    <subcellularLocation>
        <location evidence="13">Cytoplasm</location>
    </subcellularLocation>
</comment>
<dbReference type="FunFam" id="3.30.980.10:FF:000004">
    <property type="entry name" value="Alanine--tRNA ligase, cytoplasmic"/>
    <property type="match status" value="1"/>
</dbReference>
<protein>
    <recommendedName>
        <fullName evidence="13">Alanine--tRNA ligase</fullName>
        <ecNumber evidence="13">6.1.1.7</ecNumber>
    </recommendedName>
    <alternativeName>
        <fullName evidence="13">Alanyl-tRNA synthetase</fullName>
        <shortName evidence="13">AlaRS</shortName>
    </alternativeName>
</protein>
<sequence length="889" mass="97220">MKGSELRQRFLDYFARQGHAVVPSSSLIPADNPTLLFTVAGMVQFNDVFLGRESRPYSRAVSSQKCLRISGKQNDLENVGPSPRHHTFFEMLGNFSFGDYFKKDAIRFAWEFLTQEIGLDPKRMWVSIYEGDDQIPADEEAHDLWLAYMPAERILRFDAKDNLWSAGDVGPRGPCSEIHYYIGDDPDNQVPEGVNSEDDTYMEIWNLVFMQYNRDENGVLTPLPKPSIDTGMSLERLAIVKQGVFRSYETDLFTPIIHTVMELLGTGSEHYQANSSAYHVVADHSRSIAFMIADGLRPGNEGRSYVLRRLVRRAAYFGQTIGFKAPFLAETITTVIDMMGDAYPELRSKQSYIAEVVTGEEERFNKTLAGGLRQLEAMLPNQADKAVFSGADAFKLYDTYGFPLDLTERIVAERGLTVDLAGYEAELEAQRARGRGAAQFKKGAVTERWAERNLAPTSFTGYHELESWGHVLALEFDGEELGTVQRGQEVAFVLDRTPCYAESGGQMGDSGLLVGPHGKIVIDDVQKPVPGVFVHRGRVSEGSVSLGEQVTVTVDAARRRDIVRNHTATHLLHRALRDSLGDHAEQKGSLVAPERLRFDFNNQKGLSSDQLQQIEDQVNAWIRADSKVEAAEMALPQARELGAMALFGEKYGDVVRVVTVGCGDSSDHVHVNSEAPVCSRELCGGVHVARTGEIGFFKIVSEGSVASGVRRIEAVTGRAAAEWVSQQAQLIRTLGEKLGAQPGKVEEKLDALLLDQKARRDEIERLRGELAAGQVDSLLAQKTEQAGTPLVVARVEASDADSFRRLGEQLRDKLGSGVVILGTVIDGKPLLLAAATADQVKAGRHAGNLVKALAAKVGGGGGGRADFAQAGGRDAAALDQALAEASSLL</sequence>
<dbReference type="GO" id="GO:0006419">
    <property type="term" value="P:alanyl-tRNA aminoacylation"/>
    <property type="evidence" value="ECO:0007669"/>
    <property type="project" value="UniProtKB-UniRule"/>
</dbReference>
<dbReference type="InterPro" id="IPR018165">
    <property type="entry name" value="Ala-tRNA-synth_IIc_core"/>
</dbReference>
<evidence type="ECO:0000256" key="12">
    <source>
        <dbReference type="ARBA" id="ARBA00048300"/>
    </source>
</evidence>
<proteinExistence type="inferred from homology"/>
<dbReference type="Proteomes" id="UP000050277">
    <property type="component" value="Unassembled WGS sequence"/>
</dbReference>
<evidence type="ECO:0000256" key="10">
    <source>
        <dbReference type="ARBA" id="ARBA00023146"/>
    </source>
</evidence>
<evidence type="ECO:0000256" key="4">
    <source>
        <dbReference type="ARBA" id="ARBA00022723"/>
    </source>
</evidence>
<dbReference type="InterPro" id="IPR018162">
    <property type="entry name" value="Ala-tRNA-ligase_IIc_anticod-bd"/>
</dbReference>
<evidence type="ECO:0000256" key="1">
    <source>
        <dbReference type="ARBA" id="ARBA00008226"/>
    </source>
</evidence>
<evidence type="ECO:0000313" key="15">
    <source>
        <dbReference type="EMBL" id="KPL81943.1"/>
    </source>
</evidence>
<dbReference type="PATRIC" id="fig|70996.4.peg.1019"/>
<dbReference type="SUPFAM" id="SSF55186">
    <property type="entry name" value="ThrRS/AlaRS common domain"/>
    <property type="match status" value="1"/>
</dbReference>
<dbReference type="Gene3D" id="3.30.54.20">
    <property type="match status" value="1"/>
</dbReference>
<comment type="domain">
    <text evidence="13">Consists of three domains; the N-terminal catalytic domain, the editing domain and the C-terminal C-Ala domain. The editing domain removes incorrectly charged amino acids, while the C-Ala domain, along with tRNA(Ala), serves as a bridge to cooperatively bring together the editing and aminoacylation centers thus stimulating deacylation of misacylated tRNAs.</text>
</comment>
<dbReference type="GO" id="GO:0005829">
    <property type="term" value="C:cytosol"/>
    <property type="evidence" value="ECO:0007669"/>
    <property type="project" value="TreeGrafter"/>
</dbReference>
<dbReference type="GO" id="GO:0004813">
    <property type="term" value="F:alanine-tRNA ligase activity"/>
    <property type="evidence" value="ECO:0007669"/>
    <property type="project" value="UniProtKB-UniRule"/>
</dbReference>
<organism evidence="15 16">
    <name type="scientific">Herpetosiphon geysericola</name>
    <dbReference type="NCBI Taxonomy" id="70996"/>
    <lineage>
        <taxon>Bacteria</taxon>
        <taxon>Bacillati</taxon>
        <taxon>Chloroflexota</taxon>
        <taxon>Chloroflexia</taxon>
        <taxon>Herpetosiphonales</taxon>
        <taxon>Herpetosiphonaceae</taxon>
        <taxon>Herpetosiphon</taxon>
    </lineage>
</organism>
<dbReference type="GO" id="GO:0000049">
    <property type="term" value="F:tRNA binding"/>
    <property type="evidence" value="ECO:0007669"/>
    <property type="project" value="UniProtKB-KW"/>
</dbReference>
<dbReference type="CDD" id="cd00673">
    <property type="entry name" value="AlaRS_core"/>
    <property type="match status" value="1"/>
</dbReference>
<keyword evidence="9 13" id="KW-0648">Protein biosynthesis</keyword>
<dbReference type="InterPro" id="IPR045864">
    <property type="entry name" value="aa-tRNA-synth_II/BPL/LPL"/>
</dbReference>
<keyword evidence="10 13" id="KW-0030">Aminoacyl-tRNA synthetase</keyword>
<keyword evidence="6 13" id="KW-0862">Zinc</keyword>
<comment type="catalytic activity">
    <reaction evidence="12 13">
        <text>tRNA(Ala) + L-alanine + ATP = L-alanyl-tRNA(Ala) + AMP + diphosphate</text>
        <dbReference type="Rhea" id="RHEA:12540"/>
        <dbReference type="Rhea" id="RHEA-COMP:9657"/>
        <dbReference type="Rhea" id="RHEA-COMP:9923"/>
        <dbReference type="ChEBI" id="CHEBI:30616"/>
        <dbReference type="ChEBI" id="CHEBI:33019"/>
        <dbReference type="ChEBI" id="CHEBI:57972"/>
        <dbReference type="ChEBI" id="CHEBI:78442"/>
        <dbReference type="ChEBI" id="CHEBI:78497"/>
        <dbReference type="ChEBI" id="CHEBI:456215"/>
        <dbReference type="EC" id="6.1.1.7"/>
    </reaction>
</comment>
<dbReference type="SUPFAM" id="SSF50447">
    <property type="entry name" value="Translation proteins"/>
    <property type="match status" value="1"/>
</dbReference>
<dbReference type="SUPFAM" id="SSF55681">
    <property type="entry name" value="Class II aaRS and biotin synthetases"/>
    <property type="match status" value="1"/>
</dbReference>
<dbReference type="SMART" id="SM00863">
    <property type="entry name" value="tRNA_SAD"/>
    <property type="match status" value="1"/>
</dbReference>
<gene>
    <name evidence="13" type="primary">alaS</name>
    <name evidence="15" type="ORF">SE18_20300</name>
</gene>
<dbReference type="Pfam" id="PF02272">
    <property type="entry name" value="DHHA1"/>
    <property type="match status" value="1"/>
</dbReference>
<dbReference type="PANTHER" id="PTHR11777">
    <property type="entry name" value="ALANYL-TRNA SYNTHETASE"/>
    <property type="match status" value="1"/>
</dbReference>
<dbReference type="Gene3D" id="6.10.250.550">
    <property type="match status" value="1"/>
</dbReference>
<feature type="binding site" evidence="13">
    <location>
        <position position="683"/>
    </location>
    <ligand>
        <name>Zn(2+)</name>
        <dbReference type="ChEBI" id="CHEBI:29105"/>
    </ligand>
</feature>
<evidence type="ECO:0000256" key="9">
    <source>
        <dbReference type="ARBA" id="ARBA00022917"/>
    </source>
</evidence>
<dbReference type="EC" id="6.1.1.7" evidence="13"/>
<dbReference type="InterPro" id="IPR018163">
    <property type="entry name" value="Thr/Ala-tRNA-synth_IIc_edit"/>
</dbReference>
<keyword evidence="4 13" id="KW-0479">Metal-binding</keyword>
<keyword evidence="8 13" id="KW-0694">RNA-binding</keyword>
<feature type="domain" description="Alanyl-transfer RNA synthetases family profile" evidence="14">
    <location>
        <begin position="1"/>
        <end position="726"/>
    </location>
</feature>
<dbReference type="FunFam" id="3.10.310.40:FF:000001">
    <property type="entry name" value="Alanine--tRNA ligase"/>
    <property type="match status" value="1"/>
</dbReference>
<dbReference type="NCBIfam" id="TIGR00344">
    <property type="entry name" value="alaS"/>
    <property type="match status" value="1"/>
</dbReference>
<dbReference type="InterPro" id="IPR003156">
    <property type="entry name" value="DHHA1_dom"/>
</dbReference>
<dbReference type="FunFam" id="3.30.54.20:FF:000001">
    <property type="entry name" value="Alanine--tRNA ligase"/>
    <property type="match status" value="1"/>
</dbReference>
<evidence type="ECO:0000256" key="13">
    <source>
        <dbReference type="HAMAP-Rule" id="MF_00036"/>
    </source>
</evidence>
<dbReference type="Pfam" id="PF01411">
    <property type="entry name" value="tRNA-synt_2c"/>
    <property type="match status" value="1"/>
</dbReference>
<dbReference type="PROSITE" id="PS50860">
    <property type="entry name" value="AA_TRNA_LIGASE_II_ALA"/>
    <property type="match status" value="1"/>
</dbReference>
<dbReference type="STRING" id="70996.SE18_20300"/>
<evidence type="ECO:0000256" key="7">
    <source>
        <dbReference type="ARBA" id="ARBA00022840"/>
    </source>
</evidence>
<dbReference type="InterPro" id="IPR050058">
    <property type="entry name" value="Ala-tRNA_ligase"/>
</dbReference>
<reference evidence="15 16" key="1">
    <citation type="submission" date="2015-07" db="EMBL/GenBank/DDBJ databases">
        <title>Whole genome sequence of Herpetosiphon geysericola DSM 7119.</title>
        <authorList>
            <person name="Hemp J."/>
            <person name="Ward L.M."/>
            <person name="Pace L.A."/>
            <person name="Fischer W.W."/>
        </authorList>
    </citation>
    <scope>NUCLEOTIDE SEQUENCE [LARGE SCALE GENOMIC DNA]</scope>
    <source>
        <strain evidence="15 16">DSM 7119</strain>
    </source>
</reference>
<evidence type="ECO:0000256" key="6">
    <source>
        <dbReference type="ARBA" id="ARBA00022833"/>
    </source>
</evidence>
<keyword evidence="7 13" id="KW-0067">ATP-binding</keyword>
<accession>A0A0P6XFB2</accession>
<comment type="function">
    <text evidence="11 13">Catalyzes the attachment of alanine to tRNA(Ala) in a two-step reaction: alanine is first activated by ATP to form Ala-AMP and then transferred to the acceptor end of tRNA(Ala). Also edits incorrectly charged Ser-tRNA(Ala) and Gly-tRNA(Ala) via its editing domain.</text>
</comment>
<dbReference type="RefSeq" id="WP_054536292.1">
    <property type="nucleotide sequence ID" value="NZ_LGKP01000032.1"/>
</dbReference>
<dbReference type="SUPFAM" id="SSF101353">
    <property type="entry name" value="Putative anticodon-binding domain of alanyl-tRNA synthetase (AlaRS)"/>
    <property type="match status" value="1"/>
</dbReference>
<keyword evidence="13" id="KW-0963">Cytoplasm</keyword>
<dbReference type="EMBL" id="LGKP01000032">
    <property type="protein sequence ID" value="KPL81943.1"/>
    <property type="molecule type" value="Genomic_DNA"/>
</dbReference>
<keyword evidence="2 13" id="KW-0820">tRNA-binding</keyword>
<dbReference type="GO" id="GO:0002161">
    <property type="term" value="F:aminoacyl-tRNA deacylase activity"/>
    <property type="evidence" value="ECO:0007669"/>
    <property type="project" value="TreeGrafter"/>
</dbReference>
<keyword evidence="16" id="KW-1185">Reference proteome</keyword>
<dbReference type="AlphaFoldDB" id="A0A0P6XFB2"/>
<evidence type="ECO:0000256" key="8">
    <source>
        <dbReference type="ARBA" id="ARBA00022884"/>
    </source>
</evidence>
<dbReference type="PANTHER" id="PTHR11777:SF9">
    <property type="entry name" value="ALANINE--TRNA LIGASE, CYTOPLASMIC"/>
    <property type="match status" value="1"/>
</dbReference>
<evidence type="ECO:0000256" key="2">
    <source>
        <dbReference type="ARBA" id="ARBA00022555"/>
    </source>
</evidence>
<dbReference type="OrthoDB" id="9803884at2"/>
<evidence type="ECO:0000259" key="14">
    <source>
        <dbReference type="PROSITE" id="PS50860"/>
    </source>
</evidence>
<dbReference type="Gene3D" id="3.30.980.10">
    <property type="entry name" value="Threonyl-trna Synthetase, Chain A, domain 2"/>
    <property type="match status" value="1"/>
</dbReference>
<feature type="binding site" evidence="13">
    <location>
        <position position="566"/>
    </location>
    <ligand>
        <name>Zn(2+)</name>
        <dbReference type="ChEBI" id="CHEBI:29105"/>
    </ligand>
</feature>
<keyword evidence="3 13" id="KW-0436">Ligase</keyword>
<dbReference type="HAMAP" id="MF_00036_B">
    <property type="entry name" value="Ala_tRNA_synth_B"/>
    <property type="match status" value="1"/>
</dbReference>
<dbReference type="Gene3D" id="3.10.310.40">
    <property type="match status" value="1"/>
</dbReference>
<dbReference type="GO" id="GO:0005524">
    <property type="term" value="F:ATP binding"/>
    <property type="evidence" value="ECO:0007669"/>
    <property type="project" value="UniProtKB-UniRule"/>
</dbReference>
<comment type="caution">
    <text evidence="15">The sequence shown here is derived from an EMBL/GenBank/DDBJ whole genome shotgun (WGS) entry which is preliminary data.</text>
</comment>
<feature type="binding site" evidence="13">
    <location>
        <position position="570"/>
    </location>
    <ligand>
        <name>Zn(2+)</name>
        <dbReference type="ChEBI" id="CHEBI:29105"/>
    </ligand>
</feature>
<dbReference type="Gene3D" id="3.30.930.10">
    <property type="entry name" value="Bira Bifunctional Protein, Domain 2"/>
    <property type="match status" value="1"/>
</dbReference>
<comment type="cofactor">
    <cofactor evidence="13">
        <name>Zn(2+)</name>
        <dbReference type="ChEBI" id="CHEBI:29105"/>
    </cofactor>
    <text evidence="13">Binds 1 zinc ion per subunit.</text>
</comment>
<dbReference type="GO" id="GO:0008270">
    <property type="term" value="F:zinc ion binding"/>
    <property type="evidence" value="ECO:0007669"/>
    <property type="project" value="UniProtKB-UniRule"/>
</dbReference>
<dbReference type="InterPro" id="IPR023033">
    <property type="entry name" value="Ala_tRNA_ligase_euk/bac"/>
</dbReference>
<dbReference type="PRINTS" id="PR00980">
    <property type="entry name" value="TRNASYNTHALA"/>
</dbReference>
<evidence type="ECO:0000313" key="16">
    <source>
        <dbReference type="Proteomes" id="UP000050277"/>
    </source>
</evidence>
<dbReference type="InterPro" id="IPR009000">
    <property type="entry name" value="Transl_B-barrel_sf"/>
</dbReference>
<evidence type="ECO:0000256" key="5">
    <source>
        <dbReference type="ARBA" id="ARBA00022741"/>
    </source>
</evidence>
<comment type="similarity">
    <text evidence="1 13">Belongs to the class-II aminoacyl-tRNA synthetase family.</text>
</comment>
<evidence type="ECO:0000256" key="11">
    <source>
        <dbReference type="ARBA" id="ARBA00024779"/>
    </source>
</evidence>
<dbReference type="FunFam" id="3.30.930.10:FF:000004">
    <property type="entry name" value="Alanine--tRNA ligase"/>
    <property type="match status" value="1"/>
</dbReference>
<dbReference type="Pfam" id="PF07973">
    <property type="entry name" value="tRNA_SAD"/>
    <property type="match status" value="1"/>
</dbReference>
<dbReference type="InterPro" id="IPR018164">
    <property type="entry name" value="Ala-tRNA-synth_IIc_N"/>
</dbReference>
<feature type="binding site" evidence="13">
    <location>
        <position position="687"/>
    </location>
    <ligand>
        <name>Zn(2+)</name>
        <dbReference type="ChEBI" id="CHEBI:29105"/>
    </ligand>
</feature>
<evidence type="ECO:0000256" key="3">
    <source>
        <dbReference type="ARBA" id="ARBA00022598"/>
    </source>
</evidence>
<dbReference type="InterPro" id="IPR002318">
    <property type="entry name" value="Ala-tRNA-lgiase_IIc"/>
</dbReference>